<dbReference type="SMART" id="SM00388">
    <property type="entry name" value="HisKA"/>
    <property type="match status" value="1"/>
</dbReference>
<dbReference type="Proteomes" id="UP000292544">
    <property type="component" value="Unassembled WGS sequence"/>
</dbReference>
<feature type="domain" description="HAMP" evidence="13">
    <location>
        <begin position="157"/>
        <end position="209"/>
    </location>
</feature>
<keyword evidence="6" id="KW-0808">Transferase</keyword>
<reference evidence="15" key="1">
    <citation type="submission" date="2019-02" db="EMBL/GenBank/DDBJ databases">
        <title>Draft genome sequence of Muricauda sp. 176CP4-71.</title>
        <authorList>
            <person name="Park J.-S."/>
        </authorList>
    </citation>
    <scope>NUCLEOTIDE SEQUENCE [LARGE SCALE GENOMIC DNA]</scope>
    <source>
        <strain evidence="15">176GS2-150</strain>
    </source>
</reference>
<evidence type="ECO:0000256" key="10">
    <source>
        <dbReference type="SAM" id="Coils"/>
    </source>
</evidence>
<comment type="catalytic activity">
    <reaction evidence="1">
        <text>ATP + protein L-histidine = ADP + protein N-phospho-L-histidine.</text>
        <dbReference type="EC" id="2.7.13.3"/>
    </reaction>
</comment>
<dbReference type="Gene3D" id="1.10.287.130">
    <property type="match status" value="1"/>
</dbReference>
<dbReference type="InterPro" id="IPR036890">
    <property type="entry name" value="HATPase_C_sf"/>
</dbReference>
<dbReference type="InterPro" id="IPR005467">
    <property type="entry name" value="His_kinase_dom"/>
</dbReference>
<evidence type="ECO:0000259" key="13">
    <source>
        <dbReference type="PROSITE" id="PS50885"/>
    </source>
</evidence>
<proteinExistence type="predicted"/>
<protein>
    <recommendedName>
        <fullName evidence="3">histidine kinase</fullName>
        <ecNumber evidence="3">2.7.13.3</ecNumber>
    </recommendedName>
</protein>
<evidence type="ECO:0000256" key="1">
    <source>
        <dbReference type="ARBA" id="ARBA00000085"/>
    </source>
</evidence>
<dbReference type="InterPro" id="IPR004358">
    <property type="entry name" value="Sig_transdc_His_kin-like_C"/>
</dbReference>
<dbReference type="Gene3D" id="6.10.340.10">
    <property type="match status" value="1"/>
</dbReference>
<evidence type="ECO:0000256" key="2">
    <source>
        <dbReference type="ARBA" id="ARBA00004651"/>
    </source>
</evidence>
<keyword evidence="7" id="KW-0547">Nucleotide-binding</keyword>
<keyword evidence="8 14" id="KW-0418">Kinase</keyword>
<evidence type="ECO:0000256" key="3">
    <source>
        <dbReference type="ARBA" id="ARBA00012438"/>
    </source>
</evidence>
<feature type="coiled-coil region" evidence="10">
    <location>
        <begin position="272"/>
        <end position="303"/>
    </location>
</feature>
<evidence type="ECO:0000256" key="8">
    <source>
        <dbReference type="ARBA" id="ARBA00022777"/>
    </source>
</evidence>
<keyword evidence="10" id="KW-0175">Coiled coil</keyword>
<dbReference type="InterPro" id="IPR003594">
    <property type="entry name" value="HATPase_dom"/>
</dbReference>
<name>A0ABY1WUD4_9GAMM</name>
<keyword evidence="11" id="KW-0812">Transmembrane</keyword>
<dbReference type="Gene3D" id="3.30.565.10">
    <property type="entry name" value="Histidine kinase-like ATPase, C-terminal domain"/>
    <property type="match status" value="1"/>
</dbReference>
<keyword evidence="15" id="KW-1185">Reference proteome</keyword>
<dbReference type="SUPFAM" id="SSF55874">
    <property type="entry name" value="ATPase domain of HSP90 chaperone/DNA topoisomerase II/histidine kinase"/>
    <property type="match status" value="1"/>
</dbReference>
<gene>
    <name evidence="14" type="ORF">EXY25_03685</name>
</gene>
<dbReference type="Pfam" id="PF00512">
    <property type="entry name" value="HisKA"/>
    <property type="match status" value="1"/>
</dbReference>
<dbReference type="EC" id="2.7.13.3" evidence="3"/>
<dbReference type="InterPro" id="IPR003661">
    <property type="entry name" value="HisK_dim/P_dom"/>
</dbReference>
<evidence type="ECO:0000313" key="14">
    <source>
        <dbReference type="EMBL" id="TAA48343.1"/>
    </source>
</evidence>
<comment type="caution">
    <text evidence="14">The sequence shown here is derived from an EMBL/GenBank/DDBJ whole genome shotgun (WGS) entry which is preliminary data.</text>
</comment>
<evidence type="ECO:0000313" key="15">
    <source>
        <dbReference type="Proteomes" id="UP000292544"/>
    </source>
</evidence>
<dbReference type="Pfam" id="PF02518">
    <property type="entry name" value="HATPase_c"/>
    <property type="match status" value="1"/>
</dbReference>
<dbReference type="PANTHER" id="PTHR44936">
    <property type="entry name" value="SENSOR PROTEIN CREC"/>
    <property type="match status" value="1"/>
</dbReference>
<dbReference type="PRINTS" id="PR00344">
    <property type="entry name" value="BCTRLSENSOR"/>
</dbReference>
<evidence type="ECO:0000256" key="6">
    <source>
        <dbReference type="ARBA" id="ARBA00022679"/>
    </source>
</evidence>
<dbReference type="SMART" id="SM00387">
    <property type="entry name" value="HATPase_c"/>
    <property type="match status" value="1"/>
</dbReference>
<keyword evidence="9" id="KW-0067">ATP-binding</keyword>
<dbReference type="RefSeq" id="WP_130565749.1">
    <property type="nucleotide sequence ID" value="NZ_SHLY01000001.1"/>
</dbReference>
<keyword evidence="5" id="KW-0597">Phosphoprotein</keyword>
<keyword evidence="4" id="KW-1003">Cell membrane</keyword>
<evidence type="ECO:0000256" key="7">
    <source>
        <dbReference type="ARBA" id="ARBA00022741"/>
    </source>
</evidence>
<dbReference type="SUPFAM" id="SSF47384">
    <property type="entry name" value="Homodimeric domain of signal transducing histidine kinase"/>
    <property type="match status" value="1"/>
</dbReference>
<dbReference type="InterPro" id="IPR050980">
    <property type="entry name" value="2C_sensor_his_kinase"/>
</dbReference>
<dbReference type="PROSITE" id="PS50109">
    <property type="entry name" value="HIS_KIN"/>
    <property type="match status" value="1"/>
</dbReference>
<evidence type="ECO:0000256" key="9">
    <source>
        <dbReference type="ARBA" id="ARBA00022840"/>
    </source>
</evidence>
<evidence type="ECO:0000259" key="12">
    <source>
        <dbReference type="PROSITE" id="PS50109"/>
    </source>
</evidence>
<keyword evidence="11" id="KW-0472">Membrane</keyword>
<dbReference type="InterPro" id="IPR036097">
    <property type="entry name" value="HisK_dim/P_sf"/>
</dbReference>
<evidence type="ECO:0000256" key="5">
    <source>
        <dbReference type="ARBA" id="ARBA00022553"/>
    </source>
</evidence>
<comment type="subcellular location">
    <subcellularLocation>
        <location evidence="2">Cell membrane</location>
        <topology evidence="2">Multi-pass membrane protein</topology>
    </subcellularLocation>
</comment>
<dbReference type="PROSITE" id="PS50885">
    <property type="entry name" value="HAMP"/>
    <property type="match status" value="1"/>
</dbReference>
<dbReference type="EMBL" id="SHLY01000001">
    <property type="protein sequence ID" value="TAA48343.1"/>
    <property type="molecule type" value="Genomic_DNA"/>
</dbReference>
<dbReference type="InterPro" id="IPR003660">
    <property type="entry name" value="HAMP_dom"/>
</dbReference>
<sequence>MKRLYLSIICCSLGALFLLGWGFDQIASEADLNAGTSQDSHYGQLADGLANHLSHTPRFKHDEVLAALSADFGITASTESRELYALPAALESQLTEPGGLVLASENGPLLYRAIPEFPGLLLQLQLPPPNTRSQTVDLALSIAFYIGLCGTLVLWLWPLTRSLFRLNQAADKIGKGQFQIRVASPRFSYLEKLESSFNHMAAQIEKLMTDNQILARSLSHDIRTPMACLRFGLDAAQDTTDPEKCRGYLSRMDTELSRMEAMTTAFLDYACMEQHSKRIQRDYQNLSELLQELVAENSVIAEQEEVTLTLYHPEQSVLHNFDYHWCYRALQNLVSNAINYARSEVLVSLRFDNTHIHISVEDDGDGIPADQYKTVFTPFVKLATDRSRKEEHYGLGLAIVSRVVEWHGGHVQAKNSTSLSGACFEISLPTH</sequence>
<dbReference type="PANTHER" id="PTHR44936:SF10">
    <property type="entry name" value="SENSOR PROTEIN RSTB"/>
    <property type="match status" value="1"/>
</dbReference>
<evidence type="ECO:0000256" key="11">
    <source>
        <dbReference type="SAM" id="Phobius"/>
    </source>
</evidence>
<dbReference type="CDD" id="cd00082">
    <property type="entry name" value="HisKA"/>
    <property type="match status" value="1"/>
</dbReference>
<organism evidence="14 15">
    <name type="scientific">Corallincola spongiicola</name>
    <dbReference type="NCBI Taxonomy" id="2520508"/>
    <lineage>
        <taxon>Bacteria</taxon>
        <taxon>Pseudomonadati</taxon>
        <taxon>Pseudomonadota</taxon>
        <taxon>Gammaproteobacteria</taxon>
        <taxon>Alteromonadales</taxon>
        <taxon>Psychromonadaceae</taxon>
        <taxon>Corallincola</taxon>
    </lineage>
</organism>
<dbReference type="GO" id="GO:0016301">
    <property type="term" value="F:kinase activity"/>
    <property type="evidence" value="ECO:0007669"/>
    <property type="project" value="UniProtKB-KW"/>
</dbReference>
<keyword evidence="11" id="KW-1133">Transmembrane helix</keyword>
<feature type="domain" description="Histidine kinase" evidence="12">
    <location>
        <begin position="217"/>
        <end position="431"/>
    </location>
</feature>
<dbReference type="CDD" id="cd06225">
    <property type="entry name" value="HAMP"/>
    <property type="match status" value="1"/>
</dbReference>
<feature type="transmembrane region" description="Helical" evidence="11">
    <location>
        <begin position="138"/>
        <end position="157"/>
    </location>
</feature>
<accession>A0ABY1WUD4</accession>
<evidence type="ECO:0000256" key="4">
    <source>
        <dbReference type="ARBA" id="ARBA00022475"/>
    </source>
</evidence>